<keyword evidence="2" id="KW-0812">Transmembrane</keyword>
<evidence type="ECO:0000256" key="2">
    <source>
        <dbReference type="SAM" id="Phobius"/>
    </source>
</evidence>
<keyword evidence="2" id="KW-1133">Transmembrane helix</keyword>
<evidence type="ECO:0000313" key="4">
    <source>
        <dbReference type="Proteomes" id="UP000663891"/>
    </source>
</evidence>
<sequence>MSTSKVNPNNQHRDVQQRNHSSKRTMINNIDPLLDNYNNNATAAAVTDTVLQQSRIHHITRSVKQKDKCETTNISPSKPESGSEEIYTTPLNNEHTKLSSCIHQKQRIRQRIGDYIGQDADEESTAICTNMKRNKESNEYIHRLSTSINNSANHLQQQGMGDHYHTNSKQQRNRSKTTTTAAALNRKYHRLIEQDDLELALNERNAYQWRIIMYILILLILVFVIYRFLLALWPKPKQTLLKQLIHDLSTFFTP</sequence>
<comment type="caution">
    <text evidence="3">The sequence shown here is derived from an EMBL/GenBank/DDBJ whole genome shotgun (WGS) entry which is preliminary data.</text>
</comment>
<feature type="region of interest" description="Disordered" evidence="1">
    <location>
        <begin position="1"/>
        <end position="23"/>
    </location>
</feature>
<feature type="compositionally biased region" description="Polar residues" evidence="1">
    <location>
        <begin position="1"/>
        <end position="10"/>
    </location>
</feature>
<accession>A0A815F581</accession>
<reference evidence="3" key="1">
    <citation type="submission" date="2021-02" db="EMBL/GenBank/DDBJ databases">
        <authorList>
            <person name="Nowell W R."/>
        </authorList>
    </citation>
    <scope>NUCLEOTIDE SEQUENCE</scope>
</reference>
<keyword evidence="2" id="KW-0472">Membrane</keyword>
<dbReference type="AlphaFoldDB" id="A0A815F581"/>
<dbReference type="OrthoDB" id="10026244at2759"/>
<name>A0A815F581_9BILA</name>
<protein>
    <submittedName>
        <fullName evidence="3">Uncharacterized protein</fullName>
    </submittedName>
</protein>
<feature type="transmembrane region" description="Helical" evidence="2">
    <location>
        <begin position="211"/>
        <end position="233"/>
    </location>
</feature>
<feature type="region of interest" description="Disordered" evidence="1">
    <location>
        <begin position="157"/>
        <end position="179"/>
    </location>
</feature>
<organism evidence="3 4">
    <name type="scientific">Adineta steineri</name>
    <dbReference type="NCBI Taxonomy" id="433720"/>
    <lineage>
        <taxon>Eukaryota</taxon>
        <taxon>Metazoa</taxon>
        <taxon>Spiralia</taxon>
        <taxon>Gnathifera</taxon>
        <taxon>Rotifera</taxon>
        <taxon>Eurotatoria</taxon>
        <taxon>Bdelloidea</taxon>
        <taxon>Adinetida</taxon>
        <taxon>Adinetidae</taxon>
        <taxon>Adineta</taxon>
    </lineage>
</organism>
<dbReference type="EMBL" id="CAJNON010000572">
    <property type="protein sequence ID" value="CAF1320852.1"/>
    <property type="molecule type" value="Genomic_DNA"/>
</dbReference>
<evidence type="ECO:0000256" key="1">
    <source>
        <dbReference type="SAM" id="MobiDB-lite"/>
    </source>
</evidence>
<evidence type="ECO:0000313" key="3">
    <source>
        <dbReference type="EMBL" id="CAF1320852.1"/>
    </source>
</evidence>
<gene>
    <name evidence="3" type="ORF">VCS650_LOCUS32132</name>
</gene>
<dbReference type="Proteomes" id="UP000663891">
    <property type="component" value="Unassembled WGS sequence"/>
</dbReference>
<proteinExistence type="predicted"/>